<sequence>MEYLEDNKMSRNNRYSANLKKTENRWNWNHKATSERITLQGSSLLRRKVFKSNLLIPIDHWHDTKCTTLQKSAQIKITEIKLNWKCWGVTKLSTTRNASLHNQHLMTILKENMFIMQG</sequence>
<evidence type="ECO:0000313" key="1">
    <source>
        <dbReference type="EMBL" id="CAI8595703.1"/>
    </source>
</evidence>
<reference evidence="1 2" key="1">
    <citation type="submission" date="2023-01" db="EMBL/GenBank/DDBJ databases">
        <authorList>
            <person name="Kreplak J."/>
        </authorList>
    </citation>
    <scope>NUCLEOTIDE SEQUENCE [LARGE SCALE GENOMIC DNA]</scope>
</reference>
<protein>
    <submittedName>
        <fullName evidence="1">Uncharacterized protein</fullName>
    </submittedName>
</protein>
<name>A0AAV0ZDV1_VICFA</name>
<dbReference type="Proteomes" id="UP001157006">
    <property type="component" value="Chromosome 1S"/>
</dbReference>
<keyword evidence="2" id="KW-1185">Reference proteome</keyword>
<dbReference type="AlphaFoldDB" id="A0AAV0ZDV1"/>
<evidence type="ECO:0000313" key="2">
    <source>
        <dbReference type="Proteomes" id="UP001157006"/>
    </source>
</evidence>
<gene>
    <name evidence="1" type="ORF">VFH_I204000</name>
</gene>
<dbReference type="EMBL" id="OX451735">
    <property type="protein sequence ID" value="CAI8595703.1"/>
    <property type="molecule type" value="Genomic_DNA"/>
</dbReference>
<accession>A0AAV0ZDV1</accession>
<proteinExistence type="predicted"/>
<organism evidence="1 2">
    <name type="scientific">Vicia faba</name>
    <name type="common">Broad bean</name>
    <name type="synonym">Faba vulgaris</name>
    <dbReference type="NCBI Taxonomy" id="3906"/>
    <lineage>
        <taxon>Eukaryota</taxon>
        <taxon>Viridiplantae</taxon>
        <taxon>Streptophyta</taxon>
        <taxon>Embryophyta</taxon>
        <taxon>Tracheophyta</taxon>
        <taxon>Spermatophyta</taxon>
        <taxon>Magnoliopsida</taxon>
        <taxon>eudicotyledons</taxon>
        <taxon>Gunneridae</taxon>
        <taxon>Pentapetalae</taxon>
        <taxon>rosids</taxon>
        <taxon>fabids</taxon>
        <taxon>Fabales</taxon>
        <taxon>Fabaceae</taxon>
        <taxon>Papilionoideae</taxon>
        <taxon>50 kb inversion clade</taxon>
        <taxon>NPAAA clade</taxon>
        <taxon>Hologalegina</taxon>
        <taxon>IRL clade</taxon>
        <taxon>Fabeae</taxon>
        <taxon>Vicia</taxon>
    </lineage>
</organism>